<evidence type="ECO:0000259" key="1">
    <source>
        <dbReference type="Pfam" id="PF00611"/>
    </source>
</evidence>
<dbReference type="InterPro" id="IPR001060">
    <property type="entry name" value="FCH_dom"/>
</dbReference>
<dbReference type="OrthoDB" id="10065861at2759"/>
<name>A0A6J8BCV5_MYTCO</name>
<dbReference type="AlphaFoldDB" id="A0A6J8BCV5"/>
<dbReference type="GO" id="GO:0055037">
    <property type="term" value="C:recycling endosome"/>
    <property type="evidence" value="ECO:0007669"/>
    <property type="project" value="TreeGrafter"/>
</dbReference>
<dbReference type="GO" id="GO:0007274">
    <property type="term" value="P:neuromuscular synaptic transmission"/>
    <property type="evidence" value="ECO:0007669"/>
    <property type="project" value="TreeGrafter"/>
</dbReference>
<sequence>MQPPPRKVKHAAVLKNIHSEQVSKLQAKHQQECELLEDIRNFSRQRSIIEKDYAQSLMKLTTSLLKREFSATPDLTTDDGQEHKMALKIKLKLHDNYTFIVDYARGQCNFPCRAQKRLYDMLSQNGQANGYQVEFEASSFTFSLNGTAYKTDCVHRSGPFYVLR</sequence>
<proteinExistence type="predicted"/>
<dbReference type="Pfam" id="PF00611">
    <property type="entry name" value="FCH"/>
    <property type="match status" value="1"/>
</dbReference>
<keyword evidence="3" id="KW-1185">Reference proteome</keyword>
<dbReference type="PANTHER" id="PTHR15735">
    <property type="entry name" value="FCH AND DOUBLE SH3 DOMAINS PROTEIN"/>
    <property type="match status" value="1"/>
</dbReference>
<dbReference type="SUPFAM" id="SSF103657">
    <property type="entry name" value="BAR/IMD domain-like"/>
    <property type="match status" value="1"/>
</dbReference>
<dbReference type="Proteomes" id="UP000507470">
    <property type="component" value="Unassembled WGS sequence"/>
</dbReference>
<reference evidence="2 3" key="1">
    <citation type="submission" date="2020-06" db="EMBL/GenBank/DDBJ databases">
        <authorList>
            <person name="Li R."/>
            <person name="Bekaert M."/>
        </authorList>
    </citation>
    <scope>NUCLEOTIDE SEQUENCE [LARGE SCALE GENOMIC DNA]</scope>
    <source>
        <strain evidence="3">wild</strain>
    </source>
</reference>
<dbReference type="Gene3D" id="1.20.1270.60">
    <property type="entry name" value="Arfaptin homology (AH) domain/BAR domain"/>
    <property type="match status" value="1"/>
</dbReference>
<organism evidence="2 3">
    <name type="scientific">Mytilus coruscus</name>
    <name type="common">Sea mussel</name>
    <dbReference type="NCBI Taxonomy" id="42192"/>
    <lineage>
        <taxon>Eukaryota</taxon>
        <taxon>Metazoa</taxon>
        <taxon>Spiralia</taxon>
        <taxon>Lophotrochozoa</taxon>
        <taxon>Mollusca</taxon>
        <taxon>Bivalvia</taxon>
        <taxon>Autobranchia</taxon>
        <taxon>Pteriomorphia</taxon>
        <taxon>Mytilida</taxon>
        <taxon>Mytiloidea</taxon>
        <taxon>Mytilidae</taxon>
        <taxon>Mytilinae</taxon>
        <taxon>Mytilus</taxon>
    </lineage>
</organism>
<accession>A0A6J8BCV5</accession>
<protein>
    <submittedName>
        <fullName evidence="2">FCHSD</fullName>
    </submittedName>
</protein>
<dbReference type="GO" id="GO:0030833">
    <property type="term" value="P:regulation of actin filament polymerization"/>
    <property type="evidence" value="ECO:0007669"/>
    <property type="project" value="TreeGrafter"/>
</dbReference>
<feature type="domain" description="FCH" evidence="1">
    <location>
        <begin position="21"/>
        <end position="68"/>
    </location>
</feature>
<dbReference type="EMBL" id="CACVKT020002887">
    <property type="protein sequence ID" value="CAC5380439.1"/>
    <property type="molecule type" value="Genomic_DNA"/>
</dbReference>
<dbReference type="PANTHER" id="PTHR15735:SF21">
    <property type="entry name" value="PROTEIN NERVOUS WRECK"/>
    <property type="match status" value="1"/>
</dbReference>
<evidence type="ECO:0000313" key="2">
    <source>
        <dbReference type="EMBL" id="CAC5380439.1"/>
    </source>
</evidence>
<gene>
    <name evidence="2" type="ORF">MCOR_16395</name>
</gene>
<dbReference type="GO" id="GO:0031594">
    <property type="term" value="C:neuromuscular junction"/>
    <property type="evidence" value="ECO:0007669"/>
    <property type="project" value="TreeGrafter"/>
</dbReference>
<evidence type="ECO:0000313" key="3">
    <source>
        <dbReference type="Proteomes" id="UP000507470"/>
    </source>
</evidence>
<dbReference type="InterPro" id="IPR027267">
    <property type="entry name" value="AH/BAR_dom_sf"/>
</dbReference>